<dbReference type="EMBL" id="CP036339">
    <property type="protein sequence ID" value="QDT73016.1"/>
    <property type="molecule type" value="Genomic_DNA"/>
</dbReference>
<accession>A0A517TXB2</accession>
<dbReference type="Proteomes" id="UP000317909">
    <property type="component" value="Chromosome"/>
</dbReference>
<proteinExistence type="predicted"/>
<protein>
    <recommendedName>
        <fullName evidence="3">Sulfatase</fullName>
    </recommendedName>
</protein>
<dbReference type="PANTHER" id="PTHR43737:SF1">
    <property type="entry name" value="DUF1501 DOMAIN-CONTAINING PROTEIN"/>
    <property type="match status" value="1"/>
</dbReference>
<keyword evidence="2" id="KW-1185">Reference proteome</keyword>
<evidence type="ECO:0000313" key="2">
    <source>
        <dbReference type="Proteomes" id="UP000317909"/>
    </source>
</evidence>
<evidence type="ECO:0000313" key="1">
    <source>
        <dbReference type="EMBL" id="QDT73016.1"/>
    </source>
</evidence>
<dbReference type="KEGG" id="llh:I41_22050"/>
<name>A0A517TXB2_9BACT</name>
<dbReference type="PANTHER" id="PTHR43737">
    <property type="entry name" value="BLL7424 PROTEIN"/>
    <property type="match status" value="1"/>
</dbReference>
<dbReference type="OrthoDB" id="127333at2"/>
<dbReference type="InterPro" id="IPR010869">
    <property type="entry name" value="DUF1501"/>
</dbReference>
<dbReference type="AlphaFoldDB" id="A0A517TXB2"/>
<gene>
    <name evidence="1" type="ORF">I41_22050</name>
</gene>
<dbReference type="Pfam" id="PF07394">
    <property type="entry name" value="DUF1501"/>
    <property type="match status" value="1"/>
</dbReference>
<dbReference type="RefSeq" id="WP_145432520.1">
    <property type="nucleotide sequence ID" value="NZ_CP036339.1"/>
</dbReference>
<evidence type="ECO:0008006" key="3">
    <source>
        <dbReference type="Google" id="ProtNLM"/>
    </source>
</evidence>
<dbReference type="SUPFAM" id="SSF53649">
    <property type="entry name" value="Alkaline phosphatase-like"/>
    <property type="match status" value="1"/>
</dbReference>
<organism evidence="1 2">
    <name type="scientific">Lacipirellula limnantheis</name>
    <dbReference type="NCBI Taxonomy" id="2528024"/>
    <lineage>
        <taxon>Bacteria</taxon>
        <taxon>Pseudomonadati</taxon>
        <taxon>Planctomycetota</taxon>
        <taxon>Planctomycetia</taxon>
        <taxon>Pirellulales</taxon>
        <taxon>Lacipirellulaceae</taxon>
        <taxon>Lacipirellula</taxon>
    </lineage>
</organism>
<reference evidence="1 2" key="1">
    <citation type="submission" date="2019-02" db="EMBL/GenBank/DDBJ databases">
        <title>Deep-cultivation of Planctomycetes and their phenomic and genomic characterization uncovers novel biology.</title>
        <authorList>
            <person name="Wiegand S."/>
            <person name="Jogler M."/>
            <person name="Boedeker C."/>
            <person name="Pinto D."/>
            <person name="Vollmers J."/>
            <person name="Rivas-Marin E."/>
            <person name="Kohn T."/>
            <person name="Peeters S.H."/>
            <person name="Heuer A."/>
            <person name="Rast P."/>
            <person name="Oberbeckmann S."/>
            <person name="Bunk B."/>
            <person name="Jeske O."/>
            <person name="Meyerdierks A."/>
            <person name="Storesund J.E."/>
            <person name="Kallscheuer N."/>
            <person name="Luecker S."/>
            <person name="Lage O.M."/>
            <person name="Pohl T."/>
            <person name="Merkel B.J."/>
            <person name="Hornburger P."/>
            <person name="Mueller R.-W."/>
            <person name="Bruemmer F."/>
            <person name="Labrenz M."/>
            <person name="Spormann A.M."/>
            <person name="Op den Camp H."/>
            <person name="Overmann J."/>
            <person name="Amann R."/>
            <person name="Jetten M.S.M."/>
            <person name="Mascher T."/>
            <person name="Medema M.H."/>
            <person name="Devos D.P."/>
            <person name="Kaster A.-K."/>
            <person name="Ovreas L."/>
            <person name="Rohde M."/>
            <person name="Galperin M.Y."/>
            <person name="Jogler C."/>
        </authorList>
    </citation>
    <scope>NUCLEOTIDE SEQUENCE [LARGE SCALE GENOMIC DNA]</scope>
    <source>
        <strain evidence="1 2">I41</strain>
    </source>
</reference>
<sequence length="434" mass="47006">MALLKSPLRRRSFMAVGVAGFGLNLVDYLAIRKAQAAENQYETPPVVAESVIHINLPGGLAAQESFDPKPFAPLEYRGEMKAIPTKIAGESFSELLPQMAQVADKLTIVRSMTHGEAAHERGEHNMFTGYRPSPALLYPSMGSVVSHEFGPRNDLPPYICVPGAATVFAGPGYLSSSYAPFSLGDDPARAGFKVRDLNLPGGVDQARYERRLSALEAINEHFAKKSQADNVKAMSSFYERAFDLIGSPKAQDAFNIEGEKPEMRDRYGRNEAGQRMLIARRLVEAGARFVSLTYSGWDHHVNIVASVRGQMPAFDQGFSALISDLDERGMLDKTLVLVTTEFGRTPKINGTAGRDHWSKVFSIVLAGGGTKRGAVVGSSGPTAMEPEDCPISPEDLATTVYHQLGIAAAKELMAPGDRPIEIVDGGKVRKELLA</sequence>
<dbReference type="InterPro" id="IPR017850">
    <property type="entry name" value="Alkaline_phosphatase_core_sf"/>
</dbReference>